<evidence type="ECO:0000256" key="2">
    <source>
        <dbReference type="ARBA" id="ARBA00022581"/>
    </source>
</evidence>
<evidence type="ECO:0000256" key="1">
    <source>
        <dbReference type="ARBA" id="ARBA00004328"/>
    </source>
</evidence>
<reference evidence="3 4" key="1">
    <citation type="submission" date="2018-06" db="EMBL/GenBank/DDBJ databases">
        <authorList>
            <consortium name="Pathogen Informatics"/>
            <person name="Doyle S."/>
        </authorList>
    </citation>
    <scope>NUCLEOTIDE SEQUENCE [LARGE SCALE GENOMIC DNA]</scope>
    <source>
        <strain evidence="3 4">NCTC11545</strain>
    </source>
</reference>
<evidence type="ECO:0000313" key="4">
    <source>
        <dbReference type="Proteomes" id="UP000250169"/>
    </source>
</evidence>
<dbReference type="AlphaFoldDB" id="A0A2X2USL1"/>
<dbReference type="Proteomes" id="UP000250169">
    <property type="component" value="Unassembled WGS sequence"/>
</dbReference>
<dbReference type="EMBL" id="UAVS01000001">
    <property type="protein sequence ID" value="SQA92469.1"/>
    <property type="molecule type" value="Genomic_DNA"/>
</dbReference>
<proteinExistence type="predicted"/>
<accession>A0A2X2USL1</accession>
<gene>
    <name evidence="3" type="ORF">NCTC11545_00028</name>
</gene>
<comment type="subcellular location">
    <subcellularLocation>
        <location evidence="1">Virion</location>
    </subcellularLocation>
</comment>
<evidence type="ECO:0000313" key="3">
    <source>
        <dbReference type="EMBL" id="SQA92469.1"/>
    </source>
</evidence>
<dbReference type="Pfam" id="PF11133">
    <property type="entry name" value="Phage_head_fibr"/>
    <property type="match status" value="1"/>
</dbReference>
<sequence>MPAGIKYDLKGQEVEKELYNVKTGYRLAGGFNLEDNDIAEGTYVPVLAPLSVDFKTRIAKVSKAVKATENIDNTTLKIQKGSLVKKGMHIGNGTKGATISAIDTTNANYDTLTLSATIDGVKAGDVLFEAKTVAGKEVKNPANFLNYARVKKEAGATVTALGQAYEIQTEKLYTPVSEQDKATLGARFMFI</sequence>
<organism evidence="3 4">
    <name type="scientific">Capnocytophaga ochracea</name>
    <dbReference type="NCBI Taxonomy" id="1018"/>
    <lineage>
        <taxon>Bacteria</taxon>
        <taxon>Pseudomonadati</taxon>
        <taxon>Bacteroidota</taxon>
        <taxon>Flavobacteriia</taxon>
        <taxon>Flavobacteriales</taxon>
        <taxon>Flavobacteriaceae</taxon>
        <taxon>Capnocytophaga</taxon>
    </lineage>
</organism>
<protein>
    <submittedName>
        <fullName evidence="3">Head fiber protein</fullName>
    </submittedName>
</protein>
<keyword evidence="2" id="KW-0945">Host-virus interaction</keyword>
<dbReference type="InterPro" id="IPR022741">
    <property type="entry name" value="Phage_B103_Gp8"/>
</dbReference>
<dbReference type="RefSeq" id="WP_111971842.1">
    <property type="nucleotide sequence ID" value="NZ_UAVS01000001.1"/>
</dbReference>
<name>A0A2X2USL1_CAPOC</name>